<dbReference type="InterPro" id="IPR018056">
    <property type="entry name" value="Kringle_CS"/>
</dbReference>
<dbReference type="InterPro" id="IPR013806">
    <property type="entry name" value="Kringle-like"/>
</dbReference>
<dbReference type="SMART" id="SM00130">
    <property type="entry name" value="KR"/>
    <property type="match status" value="3"/>
</dbReference>
<accession>A0A7R8X863</accession>
<gene>
    <name evidence="5" type="ORF">DSTB1V02_LOCUS2344</name>
</gene>
<organism evidence="5">
    <name type="scientific">Darwinula stevensoni</name>
    <dbReference type="NCBI Taxonomy" id="69355"/>
    <lineage>
        <taxon>Eukaryota</taxon>
        <taxon>Metazoa</taxon>
        <taxon>Ecdysozoa</taxon>
        <taxon>Arthropoda</taxon>
        <taxon>Crustacea</taxon>
        <taxon>Oligostraca</taxon>
        <taxon>Ostracoda</taxon>
        <taxon>Podocopa</taxon>
        <taxon>Podocopida</taxon>
        <taxon>Darwinulocopina</taxon>
        <taxon>Darwinuloidea</taxon>
        <taxon>Darwinulidae</taxon>
        <taxon>Darwinula</taxon>
    </lineage>
</organism>
<dbReference type="Gene3D" id="2.40.20.10">
    <property type="entry name" value="Plasminogen Kringle 4"/>
    <property type="match status" value="3"/>
</dbReference>
<protein>
    <recommendedName>
        <fullName evidence="4">Kringle domain-containing protein</fullName>
    </recommendedName>
</protein>
<feature type="domain" description="Kringle" evidence="4">
    <location>
        <begin position="185"/>
        <end position="266"/>
    </location>
</feature>
<dbReference type="AlphaFoldDB" id="A0A7R8X863"/>
<dbReference type="CDD" id="cd00108">
    <property type="entry name" value="KR"/>
    <property type="match status" value="1"/>
</dbReference>
<comment type="caution">
    <text evidence="3">Lacks conserved residue(s) required for the propagation of feature annotation.</text>
</comment>
<dbReference type="EMBL" id="LR899774">
    <property type="protein sequence ID" value="CAD7242378.1"/>
    <property type="molecule type" value="Genomic_DNA"/>
</dbReference>
<dbReference type="PRINTS" id="PR00018">
    <property type="entry name" value="KRINGLE"/>
</dbReference>
<evidence type="ECO:0000259" key="4">
    <source>
        <dbReference type="PROSITE" id="PS50070"/>
    </source>
</evidence>
<feature type="disulfide bond" evidence="3">
    <location>
        <begin position="140"/>
        <end position="163"/>
    </location>
</feature>
<evidence type="ECO:0000256" key="3">
    <source>
        <dbReference type="PROSITE-ProRule" id="PRU00121"/>
    </source>
</evidence>
<dbReference type="InterPro" id="IPR038178">
    <property type="entry name" value="Kringle_sf"/>
</dbReference>
<dbReference type="InterPro" id="IPR050759">
    <property type="entry name" value="Serine_protease_kringle"/>
</dbReference>
<dbReference type="Pfam" id="PF00051">
    <property type="entry name" value="Kringle"/>
    <property type="match status" value="3"/>
</dbReference>
<keyword evidence="1 3" id="KW-0420">Kringle</keyword>
<feature type="disulfide bond" evidence="3">
    <location>
        <begin position="238"/>
        <end position="261"/>
    </location>
</feature>
<evidence type="ECO:0000313" key="5">
    <source>
        <dbReference type="EMBL" id="CAD7242378.1"/>
    </source>
</evidence>
<dbReference type="InterPro" id="IPR000001">
    <property type="entry name" value="Kringle"/>
</dbReference>
<dbReference type="EMBL" id="CAJPEV010000257">
    <property type="protein sequence ID" value="CAG0883081.1"/>
    <property type="molecule type" value="Genomic_DNA"/>
</dbReference>
<dbReference type="PANTHER" id="PTHR24261:SF7">
    <property type="entry name" value="KRINGLE DOMAIN-CONTAINING PROTEIN"/>
    <property type="match status" value="1"/>
</dbReference>
<keyword evidence="2 3" id="KW-1015">Disulfide bond</keyword>
<name>A0A7R8X863_9CRUS</name>
<dbReference type="PROSITE" id="PS00021">
    <property type="entry name" value="KRINGLE_1"/>
    <property type="match status" value="2"/>
</dbReference>
<dbReference type="PROSITE" id="PS50070">
    <property type="entry name" value="KRINGLE_2"/>
    <property type="match status" value="3"/>
</dbReference>
<feature type="domain" description="Kringle" evidence="4">
    <location>
        <begin position="12"/>
        <end position="74"/>
    </location>
</feature>
<evidence type="ECO:0000256" key="2">
    <source>
        <dbReference type="ARBA" id="ARBA00023157"/>
    </source>
</evidence>
<sequence length="284" mass="33412">MEPVECRLTRMGMEYAGLKNVDADGRKCQRWLSQTPHKHSMLLHLLEFPDSGLDSHHNYCRNPDERDMSGPWCYPEGSNEKNAKGEEYVGTMRKTETGKECHWWDSKPYGKTDDFDPSRSYEDHFPDNHDKTTTAAENFCRNPTSKERPWCFVADADKKWEYCNISICPDYPNRPEYPECLKTEKGKEYMGIKNKTKTGKDCLRWDSKPYGKPDDFESMMFYGEHFLNEDPGSHENYCRNPALRERPWCFVLDLDIQWEYCDIPMCDDRGKVRMTLLAYRIASP</sequence>
<reference evidence="5" key="1">
    <citation type="submission" date="2020-11" db="EMBL/GenBank/DDBJ databases">
        <authorList>
            <person name="Tran Van P."/>
        </authorList>
    </citation>
    <scope>NUCLEOTIDE SEQUENCE</scope>
</reference>
<dbReference type="PANTHER" id="PTHR24261">
    <property type="entry name" value="PLASMINOGEN-RELATED"/>
    <property type="match status" value="1"/>
</dbReference>
<dbReference type="Proteomes" id="UP000677054">
    <property type="component" value="Unassembled WGS sequence"/>
</dbReference>
<dbReference type="OrthoDB" id="1915767at2759"/>
<proteinExistence type="predicted"/>
<feature type="domain" description="Kringle" evidence="4">
    <location>
        <begin position="79"/>
        <end position="168"/>
    </location>
</feature>
<keyword evidence="6" id="KW-1185">Reference proteome</keyword>
<dbReference type="SUPFAM" id="SSF57440">
    <property type="entry name" value="Kringle-like"/>
    <property type="match status" value="3"/>
</dbReference>
<evidence type="ECO:0000256" key="1">
    <source>
        <dbReference type="ARBA" id="ARBA00022572"/>
    </source>
</evidence>
<evidence type="ECO:0000313" key="6">
    <source>
        <dbReference type="Proteomes" id="UP000677054"/>
    </source>
</evidence>